<feature type="transmembrane region" description="Helical" evidence="9">
    <location>
        <begin position="370"/>
        <end position="390"/>
    </location>
</feature>
<dbReference type="Gene3D" id="1.20.1080.10">
    <property type="entry name" value="Glycerol uptake facilitator protein"/>
    <property type="match status" value="1"/>
</dbReference>
<dbReference type="PANTHER" id="PTHR43829">
    <property type="entry name" value="AQUAPORIN OR AQUAGLYCEROPORIN RELATED"/>
    <property type="match status" value="1"/>
</dbReference>
<comment type="subcellular location">
    <subcellularLocation>
        <location evidence="1">Membrane</location>
        <topology evidence="1">Multi-pass membrane protein</topology>
    </subcellularLocation>
</comment>
<evidence type="ECO:0000256" key="8">
    <source>
        <dbReference type="SAM" id="MobiDB-lite"/>
    </source>
</evidence>
<comment type="similarity">
    <text evidence="2">Belongs to the MIP/aquaporin (TC 1.A.8) family.</text>
</comment>
<dbReference type="EMBL" id="ML978764">
    <property type="protein sequence ID" value="KAF2083678.1"/>
    <property type="molecule type" value="Genomic_DNA"/>
</dbReference>
<dbReference type="GO" id="GO:0015254">
    <property type="term" value="F:glycerol channel activity"/>
    <property type="evidence" value="ECO:0007669"/>
    <property type="project" value="TreeGrafter"/>
</dbReference>
<keyword evidence="3" id="KW-0813">Transport</keyword>
<dbReference type="Proteomes" id="UP000799776">
    <property type="component" value="Unassembled WGS sequence"/>
</dbReference>
<protein>
    <submittedName>
        <fullName evidence="10">Aquaporin-like protein</fullName>
    </submittedName>
</protein>
<keyword evidence="4 9" id="KW-0812">Transmembrane</keyword>
<dbReference type="InterPro" id="IPR000425">
    <property type="entry name" value="MIP"/>
</dbReference>
<dbReference type="FunFam" id="1.20.1080.10:FF:000022">
    <property type="entry name" value="MIP aquaporin"/>
    <property type="match status" value="1"/>
</dbReference>
<feature type="region of interest" description="Disordered" evidence="8">
    <location>
        <begin position="1"/>
        <end position="81"/>
    </location>
</feature>
<organism evidence="10 11">
    <name type="scientific">Saccharata proteae CBS 121410</name>
    <dbReference type="NCBI Taxonomy" id="1314787"/>
    <lineage>
        <taxon>Eukaryota</taxon>
        <taxon>Fungi</taxon>
        <taxon>Dikarya</taxon>
        <taxon>Ascomycota</taxon>
        <taxon>Pezizomycotina</taxon>
        <taxon>Dothideomycetes</taxon>
        <taxon>Dothideomycetes incertae sedis</taxon>
        <taxon>Botryosphaeriales</taxon>
        <taxon>Saccharataceae</taxon>
        <taxon>Saccharata</taxon>
    </lineage>
</organism>
<comment type="caution">
    <text evidence="10">The sequence shown here is derived from an EMBL/GenBank/DDBJ whole genome shotgun (WGS) entry which is preliminary data.</text>
</comment>
<evidence type="ECO:0000256" key="9">
    <source>
        <dbReference type="SAM" id="Phobius"/>
    </source>
</evidence>
<gene>
    <name evidence="10" type="ORF">K490DRAFT_2770</name>
</gene>
<feature type="region of interest" description="Disordered" evidence="8">
    <location>
        <begin position="177"/>
        <end position="213"/>
    </location>
</feature>
<dbReference type="GO" id="GO:0015250">
    <property type="term" value="F:water channel activity"/>
    <property type="evidence" value="ECO:0007669"/>
    <property type="project" value="TreeGrafter"/>
</dbReference>
<evidence type="ECO:0000313" key="10">
    <source>
        <dbReference type="EMBL" id="KAF2083678.1"/>
    </source>
</evidence>
<keyword evidence="6 9" id="KW-1133">Transmembrane helix</keyword>
<sequence>PEERRAPRASMQSNRSGGASMRLRRSPTSRQRSGTLGRRPTGFTSARPADAQSVNGGFSVAGPADQPAANTHHPYVDPGYSQLNPAYEQPVNTRPVWGLAKPLPRVIRPGMVPTQSELNMNNPQAGQAAATKPDIVVDPDIEKGRVEPTLRLGKISSQIRGARETRENKFLKRVGTGLSTVGSNASPGGAGTAGGRVQTPQSPQPFSPGALEPHQEEIRLDAEEAGKAMREMERDQRERFPDDASSAATALDEEDQDAMYMDELALRPYGPEDEVHNHHTHWSVIRTQYREPLAEFLAVLVQLTLGFCADLAVVCGGTSTGNGTTTDFAWGFASMLGIYIAGGISGAHLNPAITIMLYIYRGFPARKMPAYILAQLLGAFCAGLLAFGIYRNSIINYSGSLGLAAGGTRDAFVTGLRHEWIDATTAFFTEFVGTAFLSIAVLALGDDTNAPPGAGMNAFIIGLVIYLLSNAFAFQTGAALNPSRDLGPRLALYAVGYGRGLWDENAYWFYGPWAGAVTGAVVGGGLYDVAIFVGGESPINYPRRRIRRAGHKWRKRWGARLR</sequence>
<feature type="compositionally biased region" description="Polar residues" evidence="8">
    <location>
        <begin position="177"/>
        <end position="186"/>
    </location>
</feature>
<keyword evidence="11" id="KW-1185">Reference proteome</keyword>
<dbReference type="PRINTS" id="PR00783">
    <property type="entry name" value="MINTRINSICP"/>
</dbReference>
<evidence type="ECO:0000256" key="5">
    <source>
        <dbReference type="ARBA" id="ARBA00022737"/>
    </source>
</evidence>
<feature type="transmembrane region" description="Helical" evidence="9">
    <location>
        <begin position="457"/>
        <end position="480"/>
    </location>
</feature>
<evidence type="ECO:0000256" key="2">
    <source>
        <dbReference type="ARBA" id="ARBA00006175"/>
    </source>
</evidence>
<dbReference type="InterPro" id="IPR023271">
    <property type="entry name" value="Aquaporin-like"/>
</dbReference>
<feature type="transmembrane region" description="Helical" evidence="9">
    <location>
        <begin position="513"/>
        <end position="535"/>
    </location>
</feature>
<dbReference type="OrthoDB" id="3222at2759"/>
<feature type="transmembrane region" description="Helical" evidence="9">
    <location>
        <begin position="328"/>
        <end position="349"/>
    </location>
</feature>
<evidence type="ECO:0000256" key="1">
    <source>
        <dbReference type="ARBA" id="ARBA00004141"/>
    </source>
</evidence>
<dbReference type="AlphaFoldDB" id="A0A9P4HPN2"/>
<keyword evidence="5" id="KW-0677">Repeat</keyword>
<keyword evidence="7 9" id="KW-0472">Membrane</keyword>
<feature type="non-terminal residue" evidence="10">
    <location>
        <position position="562"/>
    </location>
</feature>
<dbReference type="InterPro" id="IPR050363">
    <property type="entry name" value="MIP/Aquaporin"/>
</dbReference>
<feature type="non-terminal residue" evidence="10">
    <location>
        <position position="1"/>
    </location>
</feature>
<feature type="transmembrane region" description="Helical" evidence="9">
    <location>
        <begin position="296"/>
        <end position="316"/>
    </location>
</feature>
<accession>A0A9P4HPN2</accession>
<dbReference type="SUPFAM" id="SSF81338">
    <property type="entry name" value="Aquaporin-like"/>
    <property type="match status" value="1"/>
</dbReference>
<evidence type="ECO:0000256" key="4">
    <source>
        <dbReference type="ARBA" id="ARBA00022692"/>
    </source>
</evidence>
<name>A0A9P4HPN2_9PEZI</name>
<feature type="transmembrane region" description="Helical" evidence="9">
    <location>
        <begin position="426"/>
        <end position="445"/>
    </location>
</feature>
<dbReference type="PANTHER" id="PTHR43829:SF24">
    <property type="entry name" value="MIP AQUAPORIN (EUROFUNG)"/>
    <property type="match status" value="1"/>
</dbReference>
<dbReference type="Pfam" id="PF00230">
    <property type="entry name" value="MIP"/>
    <property type="match status" value="1"/>
</dbReference>
<proteinExistence type="inferred from homology"/>
<evidence type="ECO:0000313" key="11">
    <source>
        <dbReference type="Proteomes" id="UP000799776"/>
    </source>
</evidence>
<evidence type="ECO:0000256" key="7">
    <source>
        <dbReference type="ARBA" id="ARBA00023136"/>
    </source>
</evidence>
<reference evidence="10" key="1">
    <citation type="journal article" date="2020" name="Stud. Mycol.">
        <title>101 Dothideomycetes genomes: a test case for predicting lifestyles and emergence of pathogens.</title>
        <authorList>
            <person name="Haridas S."/>
            <person name="Albert R."/>
            <person name="Binder M."/>
            <person name="Bloem J."/>
            <person name="Labutti K."/>
            <person name="Salamov A."/>
            <person name="Andreopoulos B."/>
            <person name="Baker S."/>
            <person name="Barry K."/>
            <person name="Bills G."/>
            <person name="Bluhm B."/>
            <person name="Cannon C."/>
            <person name="Castanera R."/>
            <person name="Culley D."/>
            <person name="Daum C."/>
            <person name="Ezra D."/>
            <person name="Gonzalez J."/>
            <person name="Henrissat B."/>
            <person name="Kuo A."/>
            <person name="Liang C."/>
            <person name="Lipzen A."/>
            <person name="Lutzoni F."/>
            <person name="Magnuson J."/>
            <person name="Mondo S."/>
            <person name="Nolan M."/>
            <person name="Ohm R."/>
            <person name="Pangilinan J."/>
            <person name="Park H.-J."/>
            <person name="Ramirez L."/>
            <person name="Alfaro M."/>
            <person name="Sun H."/>
            <person name="Tritt A."/>
            <person name="Yoshinaga Y."/>
            <person name="Zwiers L.-H."/>
            <person name="Turgeon B."/>
            <person name="Goodwin S."/>
            <person name="Spatafora J."/>
            <person name="Crous P."/>
            <person name="Grigoriev I."/>
        </authorList>
    </citation>
    <scope>NUCLEOTIDE SEQUENCE</scope>
    <source>
        <strain evidence="10">CBS 121410</strain>
    </source>
</reference>
<evidence type="ECO:0000256" key="3">
    <source>
        <dbReference type="ARBA" id="ARBA00022448"/>
    </source>
</evidence>
<dbReference type="CDD" id="cd00333">
    <property type="entry name" value="MIP"/>
    <property type="match status" value="1"/>
</dbReference>
<evidence type="ECO:0000256" key="6">
    <source>
        <dbReference type="ARBA" id="ARBA00022989"/>
    </source>
</evidence>
<dbReference type="GO" id="GO:0005886">
    <property type="term" value="C:plasma membrane"/>
    <property type="evidence" value="ECO:0007669"/>
    <property type="project" value="TreeGrafter"/>
</dbReference>